<feature type="region of interest" description="Disordered" evidence="1">
    <location>
        <begin position="154"/>
        <end position="211"/>
    </location>
</feature>
<feature type="region of interest" description="Disordered" evidence="1">
    <location>
        <begin position="76"/>
        <end position="141"/>
    </location>
</feature>
<dbReference type="Proteomes" id="UP000000657">
    <property type="component" value="Chromosome"/>
</dbReference>
<accession>Q0RBS4</accession>
<dbReference type="KEGG" id="fal:FRAAL6487"/>
<name>Q0RBS4_FRAAA</name>
<evidence type="ECO:0000313" key="3">
    <source>
        <dbReference type="Proteomes" id="UP000000657"/>
    </source>
</evidence>
<proteinExistence type="predicted"/>
<dbReference type="HOGENOM" id="CLU_1123251_0_0_11"/>
<dbReference type="EMBL" id="CT573213">
    <property type="protein sequence ID" value="CAJ65110.1"/>
    <property type="molecule type" value="Genomic_DNA"/>
</dbReference>
<evidence type="ECO:0000313" key="2">
    <source>
        <dbReference type="EMBL" id="CAJ65110.1"/>
    </source>
</evidence>
<reference evidence="2 3" key="1">
    <citation type="journal article" date="2007" name="Genome Res.">
        <title>Genome characteristics of facultatively symbiotic Frankia sp. strains reflect host range and host plant biogeography.</title>
        <authorList>
            <person name="Normand P."/>
            <person name="Lapierre P."/>
            <person name="Tisa L.S."/>
            <person name="Gogarten J.P."/>
            <person name="Alloisio N."/>
            <person name="Bagnarol E."/>
            <person name="Bassi C.A."/>
            <person name="Berry A.M."/>
            <person name="Bickhart D.M."/>
            <person name="Choisne N."/>
            <person name="Couloux A."/>
            <person name="Cournoyer B."/>
            <person name="Cruveiller S."/>
            <person name="Daubin V."/>
            <person name="Demange N."/>
            <person name="Francino M.P."/>
            <person name="Goltsman E."/>
            <person name="Huang Y."/>
            <person name="Kopp O.R."/>
            <person name="Labarre L."/>
            <person name="Lapidus A."/>
            <person name="Lavire C."/>
            <person name="Marechal J."/>
            <person name="Martinez M."/>
            <person name="Mastronunzio J.E."/>
            <person name="Mullin B.C."/>
            <person name="Niemann J."/>
            <person name="Pujic P."/>
            <person name="Rawnsley T."/>
            <person name="Rouy Z."/>
            <person name="Schenowitz C."/>
            <person name="Sellstedt A."/>
            <person name="Tavares F."/>
            <person name="Tomkins J.P."/>
            <person name="Vallenet D."/>
            <person name="Valverde C."/>
            <person name="Wall L.G."/>
            <person name="Wang Y."/>
            <person name="Medigue C."/>
            <person name="Benson D.R."/>
        </authorList>
    </citation>
    <scope>NUCLEOTIDE SEQUENCE [LARGE SCALE GENOMIC DNA]</scope>
    <source>
        <strain evidence="3">DSM 45986 / CECT 9034 / ACN14a</strain>
    </source>
</reference>
<keyword evidence="3" id="KW-1185">Reference proteome</keyword>
<gene>
    <name evidence="2" type="ordered locus">FRAAL6487</name>
</gene>
<organism evidence="2 3">
    <name type="scientific">Frankia alni (strain DSM 45986 / CECT 9034 / ACN14a)</name>
    <dbReference type="NCBI Taxonomy" id="326424"/>
    <lineage>
        <taxon>Bacteria</taxon>
        <taxon>Bacillati</taxon>
        <taxon>Actinomycetota</taxon>
        <taxon>Actinomycetes</taxon>
        <taxon>Frankiales</taxon>
        <taxon>Frankiaceae</taxon>
        <taxon>Frankia</taxon>
    </lineage>
</organism>
<feature type="compositionally biased region" description="Low complexity" evidence="1">
    <location>
        <begin position="103"/>
        <end position="124"/>
    </location>
</feature>
<feature type="compositionally biased region" description="Pro residues" evidence="1">
    <location>
        <begin position="125"/>
        <end position="135"/>
    </location>
</feature>
<dbReference type="AlphaFoldDB" id="Q0RBS4"/>
<protein>
    <submittedName>
        <fullName evidence="2">Uncharacterized protein</fullName>
    </submittedName>
</protein>
<sequence>MNSSTSRWKRTPFSTLGALRSDTSRTGRVAWRADTAGWLDQLRASTRGPTDAAAVAVSRAVGAGVAAVPPEAAGEVTLAEPVGAGEVDGEAAPSPPLPEPEPEQATSTAASTVASRPARAGLRRPPGPAQPPPPCSRGAPADLASALTMLPIRNAPLSRTDGTKPARPSYPTRPDQEPDHRAITRARPADVAARGGDPRGWCGRADPAHTGCPARAVSVAVAVRGRPRRGLRRGAVNEGEVHQLVEP</sequence>
<evidence type="ECO:0000256" key="1">
    <source>
        <dbReference type="SAM" id="MobiDB-lite"/>
    </source>
</evidence>